<organism evidence="6 7">
    <name type="scientific">Neisseria bacilliformis ATCC BAA-1200</name>
    <dbReference type="NCBI Taxonomy" id="888742"/>
    <lineage>
        <taxon>Bacteria</taxon>
        <taxon>Pseudomonadati</taxon>
        <taxon>Pseudomonadota</taxon>
        <taxon>Betaproteobacteria</taxon>
        <taxon>Neisseriales</taxon>
        <taxon>Neisseriaceae</taxon>
        <taxon>Neisseria</taxon>
    </lineage>
</organism>
<feature type="domain" description="Alanine racemase N-terminal" evidence="5">
    <location>
        <begin position="9"/>
        <end position="226"/>
    </location>
</feature>
<dbReference type="Proteomes" id="UP000004105">
    <property type="component" value="Unassembled WGS sequence"/>
</dbReference>
<dbReference type="RefSeq" id="WP_007341627.1">
    <property type="nucleotide sequence ID" value="NZ_GL878494.1"/>
</dbReference>
<protein>
    <recommendedName>
        <fullName evidence="2">Pyridoxal phosphate homeostasis protein</fullName>
        <shortName evidence="2">PLP homeostasis protein</shortName>
    </recommendedName>
</protein>
<dbReference type="HOGENOM" id="CLU_059988_0_1_4"/>
<gene>
    <name evidence="6" type="primary">fkuA</name>
    <name evidence="6" type="ORF">HMPREF9123_0615</name>
</gene>
<name>F2BA61_9NEIS</name>
<dbReference type="AlphaFoldDB" id="F2BA61"/>
<evidence type="ECO:0000259" key="5">
    <source>
        <dbReference type="Pfam" id="PF01168"/>
    </source>
</evidence>
<dbReference type="OrthoDB" id="9804072at2"/>
<dbReference type="GO" id="GO:0030170">
    <property type="term" value="F:pyridoxal phosphate binding"/>
    <property type="evidence" value="ECO:0007669"/>
    <property type="project" value="UniProtKB-UniRule"/>
</dbReference>
<evidence type="ECO:0000256" key="2">
    <source>
        <dbReference type="HAMAP-Rule" id="MF_02087"/>
    </source>
</evidence>
<dbReference type="Pfam" id="PF01168">
    <property type="entry name" value="Ala_racemase_N"/>
    <property type="match status" value="1"/>
</dbReference>
<feature type="modified residue" description="N6-(pyridoxal phosphate)lysine" evidence="2 3">
    <location>
        <position position="36"/>
    </location>
</feature>
<comment type="function">
    <text evidence="2">Pyridoxal 5'-phosphate (PLP)-binding protein, which is involved in PLP homeostasis.</text>
</comment>
<dbReference type="PANTHER" id="PTHR10146">
    <property type="entry name" value="PROLINE SYNTHETASE CO-TRANSCRIBED BACTERIAL HOMOLOG PROTEIN"/>
    <property type="match status" value="1"/>
</dbReference>
<comment type="similarity">
    <text evidence="2 4">Belongs to the pyridoxal phosphate-binding protein YggS/PROSC family.</text>
</comment>
<keyword evidence="1 2" id="KW-0663">Pyridoxal phosphate</keyword>
<dbReference type="InterPro" id="IPR001608">
    <property type="entry name" value="Ala_racemase_N"/>
</dbReference>
<accession>F2BA61</accession>
<dbReference type="PIRSF" id="PIRSF004848">
    <property type="entry name" value="YBL036c_PLPDEIII"/>
    <property type="match status" value="1"/>
</dbReference>
<sequence length="238" mass="25247">MVTLQHNYQNLVQKLAAAAQKAGRPSESVRLVAVSKTFPADDIRAVYAAGARDFGENYIQEWLAKADDLADLPDIVWHIIGDVQSNKTKAVAERAHWVHTIGRLKTAQRLSAQRPSEMPPLQVCVEVNIAGEAAKHGVPPAEAVALACEVAKLPNLRVRGLMCVAEAGADGAALAEQFGTMQKLLADLNAVGVAADVLSMGMSGDWETAVACGATHVRIGSAVFGRRDYGAAARQKSV</sequence>
<evidence type="ECO:0000313" key="7">
    <source>
        <dbReference type="Proteomes" id="UP000004105"/>
    </source>
</evidence>
<proteinExistence type="inferred from homology"/>
<evidence type="ECO:0000313" key="6">
    <source>
        <dbReference type="EMBL" id="EGF11703.1"/>
    </source>
</evidence>
<dbReference type="FunFam" id="3.20.20.10:FF:000018">
    <property type="entry name" value="Pyridoxal phosphate homeostasis protein"/>
    <property type="match status" value="1"/>
</dbReference>
<dbReference type="Gene3D" id="3.20.20.10">
    <property type="entry name" value="Alanine racemase"/>
    <property type="match status" value="1"/>
</dbReference>
<dbReference type="STRING" id="267212.GCA_001063965_00858"/>
<comment type="caution">
    <text evidence="6">The sequence shown here is derived from an EMBL/GenBank/DDBJ whole genome shotgun (WGS) entry which is preliminary data.</text>
</comment>
<evidence type="ECO:0000256" key="4">
    <source>
        <dbReference type="RuleBase" id="RU004514"/>
    </source>
</evidence>
<evidence type="ECO:0000256" key="1">
    <source>
        <dbReference type="ARBA" id="ARBA00022898"/>
    </source>
</evidence>
<dbReference type="InterPro" id="IPR029066">
    <property type="entry name" value="PLP-binding_barrel"/>
</dbReference>
<dbReference type="EMBL" id="AFAY01000011">
    <property type="protein sequence ID" value="EGF11703.1"/>
    <property type="molecule type" value="Genomic_DNA"/>
</dbReference>
<dbReference type="PANTHER" id="PTHR10146:SF14">
    <property type="entry name" value="PYRIDOXAL PHOSPHATE HOMEOSTASIS PROTEIN"/>
    <property type="match status" value="1"/>
</dbReference>
<dbReference type="CDD" id="cd06824">
    <property type="entry name" value="PLPDE_III_Yggs_like"/>
    <property type="match status" value="1"/>
</dbReference>
<evidence type="ECO:0000256" key="3">
    <source>
        <dbReference type="PIRSR" id="PIRSR004848-1"/>
    </source>
</evidence>
<reference evidence="6 7" key="1">
    <citation type="submission" date="2011-02" db="EMBL/GenBank/DDBJ databases">
        <authorList>
            <person name="Muzny D."/>
            <person name="Qin X."/>
            <person name="Deng J."/>
            <person name="Jiang H."/>
            <person name="Liu Y."/>
            <person name="Qu J."/>
            <person name="Song X.-Z."/>
            <person name="Zhang L."/>
            <person name="Thornton R."/>
            <person name="Coyle M."/>
            <person name="Francisco L."/>
            <person name="Jackson L."/>
            <person name="Javaid M."/>
            <person name="Korchina V."/>
            <person name="Kovar C."/>
            <person name="Mata R."/>
            <person name="Mathew T."/>
            <person name="Ngo R."/>
            <person name="Nguyen L."/>
            <person name="Nguyen N."/>
            <person name="Okwuonu G."/>
            <person name="Ongeri F."/>
            <person name="Pham C."/>
            <person name="Simmons D."/>
            <person name="Wilczek-Boney K."/>
            <person name="Hale W."/>
            <person name="Jakkamsetti A."/>
            <person name="Pham P."/>
            <person name="Ruth R."/>
            <person name="San Lucas F."/>
            <person name="Warren J."/>
            <person name="Zhang J."/>
            <person name="Zhao Z."/>
            <person name="Zhou C."/>
            <person name="Zhu D."/>
            <person name="Lee S."/>
            <person name="Bess C."/>
            <person name="Blankenburg K."/>
            <person name="Forbes L."/>
            <person name="Fu Q."/>
            <person name="Gubbala S."/>
            <person name="Hirani K."/>
            <person name="Jayaseelan J.C."/>
            <person name="Lara F."/>
            <person name="Munidasa M."/>
            <person name="Palculict T."/>
            <person name="Patil S."/>
            <person name="Pu L.-L."/>
            <person name="Saada N."/>
            <person name="Tang L."/>
            <person name="Weissenberger G."/>
            <person name="Zhu Y."/>
            <person name="Hemphill L."/>
            <person name="Shang Y."/>
            <person name="Youmans B."/>
            <person name="Ayvaz T."/>
            <person name="Ross M."/>
            <person name="Santibanez J."/>
            <person name="Aqrawi P."/>
            <person name="Gross S."/>
            <person name="Joshi V."/>
            <person name="Fowler G."/>
            <person name="Nazareth L."/>
            <person name="Reid J."/>
            <person name="Worley K."/>
            <person name="Petrosino J."/>
            <person name="Highlander S."/>
            <person name="Gibbs R."/>
        </authorList>
    </citation>
    <scope>NUCLEOTIDE SEQUENCE [LARGE SCALE GENOMIC DNA]</scope>
    <source>
        <strain evidence="6 7">ATCC BAA-1200</strain>
    </source>
</reference>
<dbReference type="HAMAP" id="MF_02087">
    <property type="entry name" value="PLP_homeostasis"/>
    <property type="match status" value="1"/>
</dbReference>
<dbReference type="InterPro" id="IPR011078">
    <property type="entry name" value="PyrdxlP_homeostasis"/>
</dbReference>
<dbReference type="NCBIfam" id="TIGR00044">
    <property type="entry name" value="YggS family pyridoxal phosphate-dependent enzyme"/>
    <property type="match status" value="1"/>
</dbReference>
<dbReference type="SUPFAM" id="SSF51419">
    <property type="entry name" value="PLP-binding barrel"/>
    <property type="match status" value="1"/>
</dbReference>
<comment type="cofactor">
    <cofactor evidence="3">
        <name>pyridoxal 5'-phosphate</name>
        <dbReference type="ChEBI" id="CHEBI:597326"/>
    </cofactor>
</comment>
<keyword evidence="7" id="KW-1185">Reference proteome</keyword>